<sequence>RHSIQNRKTRGGTRVTDDGQHVLTRFLCVTLCCTSTLSNLLEELENIRFFGSNRYSEKW</sequence>
<name>A0A6H5GMQ1_9HEMI</name>
<feature type="non-terminal residue" evidence="1">
    <location>
        <position position="1"/>
    </location>
</feature>
<organism evidence="1 2">
    <name type="scientific">Nesidiocoris tenuis</name>
    <dbReference type="NCBI Taxonomy" id="355587"/>
    <lineage>
        <taxon>Eukaryota</taxon>
        <taxon>Metazoa</taxon>
        <taxon>Ecdysozoa</taxon>
        <taxon>Arthropoda</taxon>
        <taxon>Hexapoda</taxon>
        <taxon>Insecta</taxon>
        <taxon>Pterygota</taxon>
        <taxon>Neoptera</taxon>
        <taxon>Paraneoptera</taxon>
        <taxon>Hemiptera</taxon>
        <taxon>Heteroptera</taxon>
        <taxon>Panheteroptera</taxon>
        <taxon>Cimicomorpha</taxon>
        <taxon>Miridae</taxon>
        <taxon>Dicyphina</taxon>
        <taxon>Nesidiocoris</taxon>
    </lineage>
</organism>
<accession>A0A6H5GMQ1</accession>
<dbReference type="EMBL" id="CADCXU010014872">
    <property type="protein sequence ID" value="CAB0004350.1"/>
    <property type="molecule type" value="Genomic_DNA"/>
</dbReference>
<dbReference type="Proteomes" id="UP000479000">
    <property type="component" value="Unassembled WGS sequence"/>
</dbReference>
<keyword evidence="2" id="KW-1185">Reference proteome</keyword>
<gene>
    <name evidence="1" type="ORF">NTEN_LOCUS9827</name>
</gene>
<evidence type="ECO:0000313" key="1">
    <source>
        <dbReference type="EMBL" id="CAB0004350.1"/>
    </source>
</evidence>
<evidence type="ECO:0000313" key="2">
    <source>
        <dbReference type="Proteomes" id="UP000479000"/>
    </source>
</evidence>
<dbReference type="AlphaFoldDB" id="A0A6H5GMQ1"/>
<reference evidence="1 2" key="1">
    <citation type="submission" date="2020-02" db="EMBL/GenBank/DDBJ databases">
        <authorList>
            <person name="Ferguson B K."/>
        </authorList>
    </citation>
    <scope>NUCLEOTIDE SEQUENCE [LARGE SCALE GENOMIC DNA]</scope>
</reference>
<proteinExistence type="predicted"/>
<protein>
    <submittedName>
        <fullName evidence="1">Uncharacterized protein</fullName>
    </submittedName>
</protein>